<dbReference type="PANTHER" id="PTHR38593:SF1">
    <property type="entry name" value="BLR2558 PROTEIN"/>
    <property type="match status" value="1"/>
</dbReference>
<dbReference type="KEGG" id="fla:SY85_03970"/>
<dbReference type="AlphaFoldDB" id="A0A172TRR6"/>
<dbReference type="EMBL" id="CP011390">
    <property type="protein sequence ID" value="ANE49775.1"/>
    <property type="molecule type" value="Genomic_DNA"/>
</dbReference>
<protein>
    <recommendedName>
        <fullName evidence="2">DUF4142 domain-containing protein</fullName>
    </recommendedName>
</protein>
<dbReference type="Proteomes" id="UP000077177">
    <property type="component" value="Chromosome"/>
</dbReference>
<evidence type="ECO:0000259" key="2">
    <source>
        <dbReference type="Pfam" id="PF13628"/>
    </source>
</evidence>
<dbReference type="Gene3D" id="1.20.1260.10">
    <property type="match status" value="1"/>
</dbReference>
<name>A0A172TRR6_9BACT</name>
<proteinExistence type="predicted"/>
<evidence type="ECO:0000313" key="4">
    <source>
        <dbReference type="Proteomes" id="UP000077177"/>
    </source>
</evidence>
<organism evidence="3 4">
    <name type="scientific">Flavisolibacter tropicus</name>
    <dbReference type="NCBI Taxonomy" id="1492898"/>
    <lineage>
        <taxon>Bacteria</taxon>
        <taxon>Pseudomonadati</taxon>
        <taxon>Bacteroidota</taxon>
        <taxon>Chitinophagia</taxon>
        <taxon>Chitinophagales</taxon>
        <taxon>Chitinophagaceae</taxon>
        <taxon>Flavisolibacter</taxon>
    </lineage>
</organism>
<dbReference type="RefSeq" id="WP_066401912.1">
    <property type="nucleotide sequence ID" value="NZ_CP011390.1"/>
</dbReference>
<dbReference type="PANTHER" id="PTHR38593">
    <property type="entry name" value="BLR2558 PROTEIN"/>
    <property type="match status" value="1"/>
</dbReference>
<evidence type="ECO:0000313" key="3">
    <source>
        <dbReference type="EMBL" id="ANE49775.1"/>
    </source>
</evidence>
<keyword evidence="1" id="KW-0732">Signal</keyword>
<dbReference type="InterPro" id="IPR012347">
    <property type="entry name" value="Ferritin-like"/>
</dbReference>
<accession>A0A172TRR6</accession>
<feature type="chain" id="PRO_5008001038" description="DUF4142 domain-containing protein" evidence="1">
    <location>
        <begin position="20"/>
        <end position="204"/>
    </location>
</feature>
<reference evidence="4" key="1">
    <citation type="submission" date="2015-01" db="EMBL/GenBank/DDBJ databases">
        <title>Flavisolibacter sp./LCS9/ whole genome sequencing.</title>
        <authorList>
            <person name="Kim M.K."/>
            <person name="Srinivasan S."/>
            <person name="Lee J.-J."/>
        </authorList>
    </citation>
    <scope>NUCLEOTIDE SEQUENCE [LARGE SCALE GENOMIC DNA]</scope>
    <source>
        <strain evidence="4">LCS9</strain>
    </source>
</reference>
<dbReference type="STRING" id="1492898.SY85_03970"/>
<evidence type="ECO:0000256" key="1">
    <source>
        <dbReference type="SAM" id="SignalP"/>
    </source>
</evidence>
<keyword evidence="4" id="KW-1185">Reference proteome</keyword>
<reference evidence="3 4" key="2">
    <citation type="journal article" date="2016" name="Int. J. Syst. Evol. Microbiol.">
        <title>Flavisolibacter tropicus sp. nov., isolated from tropical soil.</title>
        <authorList>
            <person name="Lee J.J."/>
            <person name="Kang M.S."/>
            <person name="Kim G.S."/>
            <person name="Lee C.S."/>
            <person name="Lim S."/>
            <person name="Lee J."/>
            <person name="Roh S.H."/>
            <person name="Kang H."/>
            <person name="Ha J.M."/>
            <person name="Bae S."/>
            <person name="Jung H.Y."/>
            <person name="Kim M.K."/>
        </authorList>
    </citation>
    <scope>NUCLEOTIDE SEQUENCE [LARGE SCALE GENOMIC DNA]</scope>
    <source>
        <strain evidence="3 4">LCS9</strain>
    </source>
</reference>
<dbReference type="Pfam" id="PF13628">
    <property type="entry name" value="DUF4142"/>
    <property type="match status" value="1"/>
</dbReference>
<gene>
    <name evidence="3" type="ORF">SY85_03970</name>
</gene>
<feature type="domain" description="DUF4142" evidence="2">
    <location>
        <begin position="65"/>
        <end position="199"/>
    </location>
</feature>
<feature type="signal peptide" evidence="1">
    <location>
        <begin position="1"/>
        <end position="19"/>
    </location>
</feature>
<dbReference type="OrthoDB" id="883203at2"/>
<dbReference type="PROSITE" id="PS51257">
    <property type="entry name" value="PROKAR_LIPOPROTEIN"/>
    <property type="match status" value="1"/>
</dbReference>
<dbReference type="InterPro" id="IPR025419">
    <property type="entry name" value="DUF4142"/>
</dbReference>
<sequence>MKFLSIAVFAIGMSGIVACGNNANKESSSNDTINTVDHSMVNDTNSSVAATNSPATAVVTLDSMDQKFAMKAASGGMAEVEMANMALHSSTNERVKAFASMMIRDHGKAGEELKALAPSKGLTLPTQPMPEHMKHIDMLKGKTGSAFDKVYMSHMLMDHQEDVSEFQKATTKVKDADLKAFASRTLPVIKTHLDSAKAISKMKM</sequence>